<dbReference type="AlphaFoldDB" id="A0A2U3UZX8"/>
<evidence type="ECO:0000256" key="5">
    <source>
        <dbReference type="ARBA" id="ARBA00022833"/>
    </source>
</evidence>
<dbReference type="CTD" id="768"/>
<feature type="transmembrane region" description="Helical" evidence="11">
    <location>
        <begin position="485"/>
        <end position="503"/>
    </location>
</feature>
<feature type="region of interest" description="Disordered" evidence="10">
    <location>
        <begin position="125"/>
        <end position="212"/>
    </location>
</feature>
<dbReference type="GeneID" id="101324669"/>
<evidence type="ECO:0000256" key="7">
    <source>
        <dbReference type="ARBA" id="ARBA00023239"/>
    </source>
</evidence>
<dbReference type="PANTHER" id="PTHR18952">
    <property type="entry name" value="CARBONIC ANHYDRASE"/>
    <property type="match status" value="1"/>
</dbReference>
<dbReference type="GO" id="GO:0005886">
    <property type="term" value="C:plasma membrane"/>
    <property type="evidence" value="ECO:0007669"/>
    <property type="project" value="TreeGrafter"/>
</dbReference>
<dbReference type="InterPro" id="IPR001148">
    <property type="entry name" value="CA_dom"/>
</dbReference>
<evidence type="ECO:0000256" key="11">
    <source>
        <dbReference type="SAM" id="Phobius"/>
    </source>
</evidence>
<comment type="cofactor">
    <cofactor evidence="1 9">
        <name>Zn(2+)</name>
        <dbReference type="ChEBI" id="CHEBI:29105"/>
    </cofactor>
</comment>
<keyword evidence="11" id="KW-0812">Transmembrane</keyword>
<dbReference type="PANTHER" id="PTHR18952:SF18">
    <property type="entry name" value="CARBONIC ANHYDRASE 9"/>
    <property type="match status" value="1"/>
</dbReference>
<feature type="domain" description="Alpha-carbonic anhydrase" evidence="12">
    <location>
        <begin position="209"/>
        <end position="460"/>
    </location>
</feature>
<evidence type="ECO:0000256" key="6">
    <source>
        <dbReference type="ARBA" id="ARBA00023180"/>
    </source>
</evidence>
<keyword evidence="7 9" id="KW-0456">Lyase</keyword>
<organism evidence="13 14">
    <name type="scientific">Tursiops truncatus</name>
    <name type="common">Atlantic bottle-nosed dolphin</name>
    <name type="synonym">Delphinus truncatus</name>
    <dbReference type="NCBI Taxonomy" id="9739"/>
    <lineage>
        <taxon>Eukaryota</taxon>
        <taxon>Metazoa</taxon>
        <taxon>Chordata</taxon>
        <taxon>Craniata</taxon>
        <taxon>Vertebrata</taxon>
        <taxon>Euteleostomi</taxon>
        <taxon>Mammalia</taxon>
        <taxon>Eutheria</taxon>
        <taxon>Laurasiatheria</taxon>
        <taxon>Artiodactyla</taxon>
        <taxon>Whippomorpha</taxon>
        <taxon>Cetacea</taxon>
        <taxon>Odontoceti</taxon>
        <taxon>Delphinidae</taxon>
        <taxon>Tursiops</taxon>
    </lineage>
</organism>
<feature type="compositionally biased region" description="Acidic residues" evidence="10">
    <location>
        <begin position="136"/>
        <end position="158"/>
    </location>
</feature>
<sequence>MTLITFYLRTYLPLTPPHAQLCYQGGGTGPDRPAGLWLHLYKRAFCEPVCSPPGLLLPHPAPVSDARTDRTHRVPGHPTVSRMAPLCPSPWLPLWIPAPAPGPAVQLLLLLLLLVPAHPQSLLWMQGAPTTGGDSSGEDDPLREEDLPSEEDIPGEEDPPGKLDPPGMKTEAGEEDSLKIEDLPTVETPRDTQGPQNNAHRDKKGDDHSHWRYGGAPPWPQVSPACAGRFQSPVDIRPELTAFCPALRTLELLGFELPPQPELRLRNNGHTVQLSLPPGLEMALGPGQEYRALQLHLHWGAAGRPGSEHTVGGHRFPAEIHVVHLSTAFAKADEALGRPGGLAVLAAFLQEGPEENSAYEQLLSHLGEIAEEDSETWVPGLDVSALLPSDLSRYFRYEGSLTTPPCAQGVIWTVFNQTVKLSAKQLHALSDSLWGPDDSRLQLNFRATQPLNGRIIEASFPAGVDSSPGTVEPVHLNSCLAAGDILALVFGLLFAVTSIAFLVQMRRQQRHPSGTKGSVRYHPAEVTETVA</sequence>
<dbReference type="Gene3D" id="3.10.200.10">
    <property type="entry name" value="Alpha carbonic anhydrase"/>
    <property type="match status" value="1"/>
</dbReference>
<dbReference type="SUPFAM" id="SSF51069">
    <property type="entry name" value="Carbonic anhydrase"/>
    <property type="match status" value="1"/>
</dbReference>
<keyword evidence="4 9" id="KW-0479">Metal-binding</keyword>
<keyword evidence="13" id="KW-1185">Reference proteome</keyword>
<comment type="function">
    <text evidence="9">Reversible hydration of carbon dioxide.</text>
</comment>
<proteinExistence type="inferred from homology"/>
<evidence type="ECO:0000256" key="8">
    <source>
        <dbReference type="ARBA" id="ARBA00048348"/>
    </source>
</evidence>
<evidence type="ECO:0000313" key="13">
    <source>
        <dbReference type="Proteomes" id="UP000245320"/>
    </source>
</evidence>
<dbReference type="EC" id="4.2.1.1" evidence="3 9"/>
<keyword evidence="11" id="KW-1133">Transmembrane helix</keyword>
<dbReference type="FunFam" id="3.10.200.10:FF:000003">
    <property type="entry name" value="Carbonic anhydrase 12"/>
    <property type="match status" value="1"/>
</dbReference>
<evidence type="ECO:0000256" key="4">
    <source>
        <dbReference type="ARBA" id="ARBA00022723"/>
    </source>
</evidence>
<dbReference type="Pfam" id="PF00194">
    <property type="entry name" value="Carb_anhydrase"/>
    <property type="match status" value="1"/>
</dbReference>
<dbReference type="STRING" id="9739.ENSTTRP00000011309"/>
<keyword evidence="5 9" id="KW-0862">Zinc</keyword>
<feature type="region of interest" description="Disordered" evidence="10">
    <location>
        <begin position="512"/>
        <end position="531"/>
    </location>
</feature>
<dbReference type="RefSeq" id="XP_004312906.3">
    <property type="nucleotide sequence ID" value="XM_004312858.3"/>
</dbReference>
<dbReference type="PROSITE" id="PS00162">
    <property type="entry name" value="ALPHA_CA_1"/>
    <property type="match status" value="1"/>
</dbReference>
<comment type="similarity">
    <text evidence="2 9">Belongs to the alpha-carbonic anhydrase family.</text>
</comment>
<dbReference type="Proteomes" id="UP000245320">
    <property type="component" value="Chromosome 6"/>
</dbReference>
<evidence type="ECO:0000256" key="1">
    <source>
        <dbReference type="ARBA" id="ARBA00001947"/>
    </source>
</evidence>
<evidence type="ECO:0000313" key="14">
    <source>
        <dbReference type="RefSeq" id="XP_004312906.3"/>
    </source>
</evidence>
<dbReference type="GO" id="GO:0008270">
    <property type="term" value="F:zinc ion binding"/>
    <property type="evidence" value="ECO:0007669"/>
    <property type="project" value="UniProtKB-UniRule"/>
</dbReference>
<keyword evidence="6" id="KW-0325">Glycoprotein</keyword>
<comment type="catalytic activity">
    <reaction evidence="8 9">
        <text>hydrogencarbonate + H(+) = CO2 + H2O</text>
        <dbReference type="Rhea" id="RHEA:10748"/>
        <dbReference type="ChEBI" id="CHEBI:15377"/>
        <dbReference type="ChEBI" id="CHEBI:15378"/>
        <dbReference type="ChEBI" id="CHEBI:16526"/>
        <dbReference type="ChEBI" id="CHEBI:17544"/>
        <dbReference type="EC" id="4.2.1.1"/>
    </reaction>
</comment>
<feature type="compositionally biased region" description="Basic and acidic residues" evidence="10">
    <location>
        <begin position="199"/>
        <end position="210"/>
    </location>
</feature>
<dbReference type="GO" id="GO:0004089">
    <property type="term" value="F:carbonate dehydratase activity"/>
    <property type="evidence" value="ECO:0007669"/>
    <property type="project" value="UniProtKB-UniRule"/>
</dbReference>
<reference evidence="14" key="1">
    <citation type="submission" date="2025-08" db="UniProtKB">
        <authorList>
            <consortium name="RefSeq"/>
        </authorList>
    </citation>
    <scope>IDENTIFICATION</scope>
    <source>
        <tissue evidence="14">Spleen</tissue>
    </source>
</reference>
<keyword evidence="11" id="KW-0472">Membrane</keyword>
<evidence type="ECO:0000256" key="2">
    <source>
        <dbReference type="ARBA" id="ARBA00010718"/>
    </source>
</evidence>
<protein>
    <recommendedName>
        <fullName evidence="3 9">Carbonic anhydrase</fullName>
        <ecNumber evidence="3 9">4.2.1.1</ecNumber>
    </recommendedName>
</protein>
<dbReference type="PROSITE" id="PS51144">
    <property type="entry name" value="ALPHA_CA_2"/>
    <property type="match status" value="1"/>
</dbReference>
<dbReference type="InterPro" id="IPR036398">
    <property type="entry name" value="CA_dom_sf"/>
</dbReference>
<dbReference type="InterPro" id="IPR023561">
    <property type="entry name" value="Carbonic_anhydrase_a-class"/>
</dbReference>
<dbReference type="SMART" id="SM01057">
    <property type="entry name" value="Carb_anhydrase"/>
    <property type="match status" value="1"/>
</dbReference>
<dbReference type="InterPro" id="IPR018338">
    <property type="entry name" value="Carbonic_anhydrase_a-class_CS"/>
</dbReference>
<evidence type="ECO:0000259" key="12">
    <source>
        <dbReference type="PROSITE" id="PS51144"/>
    </source>
</evidence>
<evidence type="ECO:0000256" key="10">
    <source>
        <dbReference type="SAM" id="MobiDB-lite"/>
    </source>
</evidence>
<evidence type="ECO:0000256" key="9">
    <source>
        <dbReference type="RuleBase" id="RU367011"/>
    </source>
</evidence>
<evidence type="ECO:0000256" key="3">
    <source>
        <dbReference type="ARBA" id="ARBA00012925"/>
    </source>
</evidence>
<name>A0A2U3UZX8_TURTR</name>
<gene>
    <name evidence="14" type="primary">CA9</name>
</gene>
<accession>A0A2U3UZX8</accession>